<protein>
    <recommendedName>
        <fullName evidence="2">JmjC domain-containing protein</fullName>
    </recommendedName>
</protein>
<dbReference type="PANTHER" id="PTHR10694:SF38">
    <property type="entry name" value="LYSINE-SPECIFIC DEMETHYLASE REF6"/>
    <property type="match status" value="1"/>
</dbReference>
<dbReference type="GO" id="GO:0000785">
    <property type="term" value="C:chromatin"/>
    <property type="evidence" value="ECO:0007669"/>
    <property type="project" value="TreeGrafter"/>
</dbReference>
<feature type="domain" description="JmjC" evidence="2">
    <location>
        <begin position="1"/>
        <end position="64"/>
    </location>
</feature>
<dbReference type="AlphaFoldDB" id="A0A835Q4N9"/>
<evidence type="ECO:0000256" key="1">
    <source>
        <dbReference type="SAM" id="MobiDB-lite"/>
    </source>
</evidence>
<dbReference type="GO" id="GO:0010468">
    <property type="term" value="P:regulation of gene expression"/>
    <property type="evidence" value="ECO:0007669"/>
    <property type="project" value="TreeGrafter"/>
</dbReference>
<dbReference type="SUPFAM" id="SSF51197">
    <property type="entry name" value="Clavaminate synthase-like"/>
    <property type="match status" value="1"/>
</dbReference>
<dbReference type="GO" id="GO:0034647">
    <property type="term" value="F:histone H3K4me/H3K4me2/H3K4me3 demethylase activity"/>
    <property type="evidence" value="ECO:0007669"/>
    <property type="project" value="TreeGrafter"/>
</dbReference>
<accession>A0A835Q4N9</accession>
<feature type="compositionally biased region" description="Polar residues" evidence="1">
    <location>
        <begin position="525"/>
        <end position="535"/>
    </location>
</feature>
<dbReference type="GO" id="GO:0005634">
    <property type="term" value="C:nucleus"/>
    <property type="evidence" value="ECO:0007669"/>
    <property type="project" value="TreeGrafter"/>
</dbReference>
<feature type="region of interest" description="Disordered" evidence="1">
    <location>
        <begin position="741"/>
        <end position="760"/>
    </location>
</feature>
<reference evidence="3 4" key="1">
    <citation type="journal article" date="2020" name="Nat. Food">
        <title>A phased Vanilla planifolia genome enables genetic improvement of flavour and production.</title>
        <authorList>
            <person name="Hasing T."/>
            <person name="Tang H."/>
            <person name="Brym M."/>
            <person name="Khazi F."/>
            <person name="Huang T."/>
            <person name="Chambers A.H."/>
        </authorList>
    </citation>
    <scope>NUCLEOTIDE SEQUENCE [LARGE SCALE GENOMIC DNA]</scope>
    <source>
        <tissue evidence="3">Leaf</tissue>
    </source>
</reference>
<evidence type="ECO:0000259" key="2">
    <source>
        <dbReference type="PROSITE" id="PS51184"/>
    </source>
</evidence>
<dbReference type="PANTHER" id="PTHR10694">
    <property type="entry name" value="LYSINE-SPECIFIC DEMETHYLASE"/>
    <property type="match status" value="1"/>
</dbReference>
<dbReference type="Gene3D" id="2.60.120.650">
    <property type="entry name" value="Cupin"/>
    <property type="match status" value="1"/>
</dbReference>
<dbReference type="OrthoDB" id="1749584at2759"/>
<dbReference type="Proteomes" id="UP000639772">
    <property type="component" value="Chromosome 10"/>
</dbReference>
<dbReference type="Pfam" id="PF02373">
    <property type="entry name" value="JmjC"/>
    <property type="match status" value="1"/>
</dbReference>
<dbReference type="EMBL" id="JADCNM010000010">
    <property type="protein sequence ID" value="KAG0465604.1"/>
    <property type="molecule type" value="Genomic_DNA"/>
</dbReference>
<gene>
    <name evidence="3" type="ORF">HPP92_019768</name>
</gene>
<dbReference type="PROSITE" id="PS51184">
    <property type="entry name" value="JMJC"/>
    <property type="match status" value="1"/>
</dbReference>
<sequence>MSPEVLIGSGIPCCRLVQNVGEFVVTFPGAYHSGFSHGFNCGEASNIATPGWLKVAKEAAVRRASTNCPPMVSHYQLLYALSLSSSLRSPTNILATPKRDKEKTHSAVQLFDRNHGLLSNSKVENGASALDLLASAYGGSSESEEDAHQLSVCSNGNNMIHSHTRNLDKQSVCTSENAYFYDLPKEEGKVHENGSCQFSPIWRNNSDEFVLEEKMRLLADSEQENRSKELPTSLAISKETRTSSLIKPAGELLTPETFIGLGKTYDGDQSSMSLSDVTIRKMESDSFVHNYPGSFYIPAKTGNTVSTNFCNLDDSIKDPCIEVVQKASIGSSRMHVFCLEHAVEVEKRLHALGGVNIMLLCHPDYPKFVSEAKLLAKELGYHHQWKDVQYRDASKQDQEKIKRALEDEEAIPYNDDWTVKLGINLYYSVNLSKSPLFRKQLPYNEVIYKSFAQKSPVQMRSSKRMGGRQKKINFAGKWCGKVWMSNQVHPYLADLNLPDDDNEVDHGCEPEINLENGMQEIQPGRRSSNNNSTVRGKSGKRKNKNTPPTRLDNSNDAKRSGYSIYEEDDELDADQRSEIDVNTENGSVATSSEGTRRIKNGACRRKNTKGRKFTIRPSVIKPAADAGFAQEGSVYFDEVQGTDPISEGDTELEDEKKAIPCVKNKIFKRKSGEKRNSSTRSSNWKSACARLYNSCDAGYAEEDSGCSGFADDMEDIEHRSECNTNQANKKQGAILCTRNKTNNSTRWKSGEKKKSFHILH</sequence>
<name>A0A835Q4N9_VANPL</name>
<organism evidence="3 4">
    <name type="scientific">Vanilla planifolia</name>
    <name type="common">Vanilla</name>
    <dbReference type="NCBI Taxonomy" id="51239"/>
    <lineage>
        <taxon>Eukaryota</taxon>
        <taxon>Viridiplantae</taxon>
        <taxon>Streptophyta</taxon>
        <taxon>Embryophyta</taxon>
        <taxon>Tracheophyta</taxon>
        <taxon>Spermatophyta</taxon>
        <taxon>Magnoliopsida</taxon>
        <taxon>Liliopsida</taxon>
        <taxon>Asparagales</taxon>
        <taxon>Orchidaceae</taxon>
        <taxon>Vanilloideae</taxon>
        <taxon>Vanilleae</taxon>
        <taxon>Vanilla</taxon>
    </lineage>
</organism>
<feature type="region of interest" description="Disordered" evidence="1">
    <location>
        <begin position="516"/>
        <end position="595"/>
    </location>
</feature>
<comment type="caution">
    <text evidence="3">The sequence shown here is derived from an EMBL/GenBank/DDBJ whole genome shotgun (WGS) entry which is preliminary data.</text>
</comment>
<evidence type="ECO:0000313" key="4">
    <source>
        <dbReference type="Proteomes" id="UP000639772"/>
    </source>
</evidence>
<dbReference type="InterPro" id="IPR003347">
    <property type="entry name" value="JmjC_dom"/>
</dbReference>
<feature type="compositionally biased region" description="Polar residues" evidence="1">
    <location>
        <begin position="580"/>
        <end position="593"/>
    </location>
</feature>
<evidence type="ECO:0000313" key="3">
    <source>
        <dbReference type="EMBL" id="KAG0465604.1"/>
    </source>
</evidence>
<proteinExistence type="predicted"/>